<dbReference type="AlphaFoldDB" id="A0A0J6XZN8"/>
<proteinExistence type="predicted"/>
<dbReference type="Proteomes" id="UP000054565">
    <property type="component" value="Unassembled WGS sequence"/>
</dbReference>
<evidence type="ECO:0000313" key="2">
    <source>
        <dbReference type="Proteomes" id="UP000054565"/>
    </source>
</evidence>
<evidence type="ECO:0000313" key="1">
    <source>
        <dbReference type="EMBL" id="KMP00865.1"/>
    </source>
</evidence>
<gene>
    <name evidence="1" type="ORF">CIRG_01008</name>
</gene>
<organism evidence="1 2">
    <name type="scientific">Coccidioides immitis RMSCC 2394</name>
    <dbReference type="NCBI Taxonomy" id="404692"/>
    <lineage>
        <taxon>Eukaryota</taxon>
        <taxon>Fungi</taxon>
        <taxon>Dikarya</taxon>
        <taxon>Ascomycota</taxon>
        <taxon>Pezizomycotina</taxon>
        <taxon>Eurotiomycetes</taxon>
        <taxon>Eurotiomycetidae</taxon>
        <taxon>Onygenales</taxon>
        <taxon>Onygenaceae</taxon>
        <taxon>Coccidioides</taxon>
    </lineage>
</organism>
<dbReference type="EMBL" id="DS028093">
    <property type="protein sequence ID" value="KMP00865.1"/>
    <property type="molecule type" value="Genomic_DNA"/>
</dbReference>
<name>A0A0J6XZN8_COCIT</name>
<accession>A0A0J6XZN8</accession>
<sequence length="97" mass="11009">MRSATSNQLILTEVGRDKHGFSEVYCAALRPFNCTPSHLCSVAIVIPSQENLRTPSQKHPAIKHPPGVVFKLLNNQMLQELKWIESNQLTMRPTTRR</sequence>
<reference evidence="2" key="1">
    <citation type="journal article" date="2010" name="Genome Res.">
        <title>Population genomic sequencing of Coccidioides fungi reveals recent hybridization and transposon control.</title>
        <authorList>
            <person name="Neafsey D.E."/>
            <person name="Barker B.M."/>
            <person name="Sharpton T.J."/>
            <person name="Stajich J.E."/>
            <person name="Park D.J."/>
            <person name="Whiston E."/>
            <person name="Hung C.-Y."/>
            <person name="McMahan C."/>
            <person name="White J."/>
            <person name="Sykes S."/>
            <person name="Heiman D."/>
            <person name="Young S."/>
            <person name="Zeng Q."/>
            <person name="Abouelleil A."/>
            <person name="Aftuck L."/>
            <person name="Bessette D."/>
            <person name="Brown A."/>
            <person name="FitzGerald M."/>
            <person name="Lui A."/>
            <person name="Macdonald J.P."/>
            <person name="Priest M."/>
            <person name="Orbach M.J."/>
            <person name="Galgiani J.N."/>
            <person name="Kirkland T.N."/>
            <person name="Cole G.T."/>
            <person name="Birren B.W."/>
            <person name="Henn M.R."/>
            <person name="Taylor J.W."/>
            <person name="Rounsley S.D."/>
        </authorList>
    </citation>
    <scope>NUCLEOTIDE SEQUENCE [LARGE SCALE GENOMIC DNA]</scope>
    <source>
        <strain evidence="2">RMSCC 2394</strain>
    </source>
</reference>
<protein>
    <submittedName>
        <fullName evidence="1">Uncharacterized protein</fullName>
    </submittedName>
</protein>